<evidence type="ECO:0000313" key="3">
    <source>
        <dbReference type="Proteomes" id="UP000219353"/>
    </source>
</evidence>
<dbReference type="Pfam" id="PF01323">
    <property type="entry name" value="DSBA"/>
    <property type="match status" value="1"/>
</dbReference>
<dbReference type="GO" id="GO:0016491">
    <property type="term" value="F:oxidoreductase activity"/>
    <property type="evidence" value="ECO:0007669"/>
    <property type="project" value="InterPro"/>
</dbReference>
<dbReference type="InterPro" id="IPR036249">
    <property type="entry name" value="Thioredoxin-like_sf"/>
</dbReference>
<dbReference type="SUPFAM" id="SSF52833">
    <property type="entry name" value="Thioredoxin-like"/>
    <property type="match status" value="1"/>
</dbReference>
<keyword evidence="3" id="KW-1185">Reference proteome</keyword>
<dbReference type="Proteomes" id="UP000219353">
    <property type="component" value="Unassembled WGS sequence"/>
</dbReference>
<proteinExistence type="predicted"/>
<accession>A0A285JH53</accession>
<dbReference type="RefSeq" id="WP_097112645.1">
    <property type="nucleotide sequence ID" value="NZ_OBEB01000008.1"/>
</dbReference>
<keyword evidence="2" id="KW-0413">Isomerase</keyword>
<sequence>MIQIEFFHDAVCGWCYVLSPRLRKMAAKYPVKVIHRAFVLQRNDEEMVARFGSMELAKQEILQHWQSCKSFADEPESINIEGMRRAGFNYPNGYLAALYAKAVEHIAGQDAHWDFFDAVQKVHLYHNQNIAEAAVLDVVVQKLGLPLESIHAILHSADNANALEVDRARAADFVIKSIPTLLINGRNLISQSLSLTQLEHLVVTELALASKQEVIS</sequence>
<feature type="domain" description="DSBA-like thioredoxin" evidence="1">
    <location>
        <begin position="3"/>
        <end position="200"/>
    </location>
</feature>
<reference evidence="3" key="1">
    <citation type="submission" date="2017-09" db="EMBL/GenBank/DDBJ databases">
        <authorList>
            <person name="Varghese N."/>
            <person name="Submissions S."/>
        </authorList>
    </citation>
    <scope>NUCLEOTIDE SEQUENCE [LARGE SCALE GENOMIC DNA]</scope>
    <source>
        <strain evidence="3">CGMCC 1.12461</strain>
    </source>
</reference>
<organism evidence="2 3">
    <name type="scientific">Arsukibacterium tuosuense</name>
    <dbReference type="NCBI Taxonomy" id="1323745"/>
    <lineage>
        <taxon>Bacteria</taxon>
        <taxon>Pseudomonadati</taxon>
        <taxon>Pseudomonadota</taxon>
        <taxon>Gammaproteobacteria</taxon>
        <taxon>Chromatiales</taxon>
        <taxon>Chromatiaceae</taxon>
        <taxon>Arsukibacterium</taxon>
    </lineage>
</organism>
<dbReference type="GO" id="GO:0016853">
    <property type="term" value="F:isomerase activity"/>
    <property type="evidence" value="ECO:0007669"/>
    <property type="project" value="UniProtKB-KW"/>
</dbReference>
<dbReference type="EMBL" id="OBEB01000008">
    <property type="protein sequence ID" value="SNY58706.1"/>
    <property type="molecule type" value="Genomic_DNA"/>
</dbReference>
<dbReference type="AlphaFoldDB" id="A0A285JH53"/>
<dbReference type="PANTHER" id="PTHR13887">
    <property type="entry name" value="GLUTATHIONE S-TRANSFERASE KAPPA"/>
    <property type="match status" value="1"/>
</dbReference>
<name>A0A285JH53_9GAMM</name>
<dbReference type="OrthoDB" id="9813770at2"/>
<gene>
    <name evidence="2" type="ORF">SAMN06297280_3467</name>
</gene>
<evidence type="ECO:0000313" key="2">
    <source>
        <dbReference type="EMBL" id="SNY58706.1"/>
    </source>
</evidence>
<dbReference type="Gene3D" id="3.40.30.10">
    <property type="entry name" value="Glutaredoxin"/>
    <property type="match status" value="1"/>
</dbReference>
<protein>
    <submittedName>
        <fullName evidence="2">Predicted dithiol-disulfide isomerase, DsbA family</fullName>
    </submittedName>
</protein>
<evidence type="ECO:0000259" key="1">
    <source>
        <dbReference type="Pfam" id="PF01323"/>
    </source>
</evidence>
<dbReference type="InterPro" id="IPR001853">
    <property type="entry name" value="DSBA-like_thioredoxin_dom"/>
</dbReference>